<organism evidence="2 3">
    <name type="scientific">Cyberlindnera jadinii (strain ATCC 18201 / CBS 1600 / BCRC 20928 / JCM 3617 / NBRC 0987 / NRRL Y-1542)</name>
    <name type="common">Torula yeast</name>
    <name type="synonym">Candida utilis</name>
    <dbReference type="NCBI Taxonomy" id="983966"/>
    <lineage>
        <taxon>Eukaryota</taxon>
        <taxon>Fungi</taxon>
        <taxon>Dikarya</taxon>
        <taxon>Ascomycota</taxon>
        <taxon>Saccharomycotina</taxon>
        <taxon>Saccharomycetes</taxon>
        <taxon>Phaffomycetales</taxon>
        <taxon>Phaffomycetaceae</taxon>
        <taxon>Cyberlindnera</taxon>
    </lineage>
</organism>
<reference evidence="2 3" key="1">
    <citation type="journal article" date="2016" name="Proc. Natl. Acad. Sci. U.S.A.">
        <title>Comparative genomics of biotechnologically important yeasts.</title>
        <authorList>
            <person name="Riley R."/>
            <person name="Haridas S."/>
            <person name="Wolfe K.H."/>
            <person name="Lopes M.R."/>
            <person name="Hittinger C.T."/>
            <person name="Goeker M."/>
            <person name="Salamov A.A."/>
            <person name="Wisecaver J.H."/>
            <person name="Long T.M."/>
            <person name="Calvey C.H."/>
            <person name="Aerts A.L."/>
            <person name="Barry K.W."/>
            <person name="Choi C."/>
            <person name="Clum A."/>
            <person name="Coughlan A.Y."/>
            <person name="Deshpande S."/>
            <person name="Douglass A.P."/>
            <person name="Hanson S.J."/>
            <person name="Klenk H.-P."/>
            <person name="LaButti K.M."/>
            <person name="Lapidus A."/>
            <person name="Lindquist E.A."/>
            <person name="Lipzen A.M."/>
            <person name="Meier-Kolthoff J.P."/>
            <person name="Ohm R.A."/>
            <person name="Otillar R.P."/>
            <person name="Pangilinan J.L."/>
            <person name="Peng Y."/>
            <person name="Rokas A."/>
            <person name="Rosa C.A."/>
            <person name="Scheuner C."/>
            <person name="Sibirny A.A."/>
            <person name="Slot J.C."/>
            <person name="Stielow J.B."/>
            <person name="Sun H."/>
            <person name="Kurtzman C.P."/>
            <person name="Blackwell M."/>
            <person name="Grigoriev I.V."/>
            <person name="Jeffries T.W."/>
        </authorList>
    </citation>
    <scope>NUCLEOTIDE SEQUENCE [LARGE SCALE GENOMIC DNA]</scope>
    <source>
        <strain evidence="3">ATCC 18201 / CBS 1600 / BCRC 20928 / JCM 3617 / NBRC 0987 / NRRL Y-1542</strain>
    </source>
</reference>
<evidence type="ECO:0000313" key="3">
    <source>
        <dbReference type="Proteomes" id="UP000094389"/>
    </source>
</evidence>
<feature type="region of interest" description="Disordered" evidence="1">
    <location>
        <begin position="1"/>
        <end position="24"/>
    </location>
</feature>
<evidence type="ECO:0000256" key="1">
    <source>
        <dbReference type="SAM" id="MobiDB-lite"/>
    </source>
</evidence>
<dbReference type="RefSeq" id="XP_020067671.1">
    <property type="nucleotide sequence ID" value="XM_020216061.1"/>
</dbReference>
<accession>A0A1E4RTN3</accession>
<proteinExistence type="predicted"/>
<evidence type="ECO:0000313" key="2">
    <source>
        <dbReference type="EMBL" id="ODV70632.1"/>
    </source>
</evidence>
<gene>
    <name evidence="2" type="ORF">CYBJADRAFT_170088</name>
</gene>
<dbReference type="Proteomes" id="UP000094389">
    <property type="component" value="Unassembled WGS sequence"/>
</dbReference>
<protein>
    <submittedName>
        <fullName evidence="2">Uncharacterized protein</fullName>
    </submittedName>
</protein>
<dbReference type="AlphaFoldDB" id="A0A1E4RTN3"/>
<dbReference type="GeneID" id="30990457"/>
<dbReference type="EMBL" id="KV453957">
    <property type="protein sequence ID" value="ODV70632.1"/>
    <property type="molecule type" value="Genomic_DNA"/>
</dbReference>
<name>A0A1E4RTN3_CYBJN</name>
<sequence length="53" mass="5988">MDHANKPIREKERQGISDQCNGDHVKAPSNHLVTRLISSFSASPRPIIAFNFR</sequence>
<keyword evidence="3" id="KW-1185">Reference proteome</keyword>